<organism evidence="1 2">
    <name type="scientific">Sphagnurus paluster</name>
    <dbReference type="NCBI Taxonomy" id="117069"/>
    <lineage>
        <taxon>Eukaryota</taxon>
        <taxon>Fungi</taxon>
        <taxon>Dikarya</taxon>
        <taxon>Basidiomycota</taxon>
        <taxon>Agaricomycotina</taxon>
        <taxon>Agaricomycetes</taxon>
        <taxon>Agaricomycetidae</taxon>
        <taxon>Agaricales</taxon>
        <taxon>Tricholomatineae</taxon>
        <taxon>Lyophyllaceae</taxon>
        <taxon>Sphagnurus</taxon>
    </lineage>
</organism>
<gene>
    <name evidence="1" type="ORF">H0H81_002660</name>
</gene>
<comment type="caution">
    <text evidence="1">The sequence shown here is derived from an EMBL/GenBank/DDBJ whole genome shotgun (WGS) entry which is preliminary data.</text>
</comment>
<sequence>MLEQLVQPIHSTRYSLASAGSFRYVVANLAVHSEQSVVLNPKWRIAESDREREAEDSGIMPKMSTQEASHRLRIGQLLDLSIQDAQPRKDRELRWLSLAQAIQPLIKPGELPNLSNKNVNDLFPIRIGNYAIFRTSKRTYVGQVLDLYKKGSSGRYGSVDQAGSASSLQAISVRVHLTCGMDTLIDGDDDEPSTPIFSSVYGSYHLHTYAPIDSLLYQLGPCVFTPLGTRGTLKVQMTLNPAAELHWISLTRKAVEQSLPKLLIRIRRL</sequence>
<reference evidence="1" key="2">
    <citation type="submission" date="2021-10" db="EMBL/GenBank/DDBJ databases">
        <title>Phylogenomics reveals ancestral predisposition of the termite-cultivated fungus Termitomyces towards a domesticated lifestyle.</title>
        <authorList>
            <person name="Auxier B."/>
            <person name="Grum-Grzhimaylo A."/>
            <person name="Cardenas M.E."/>
            <person name="Lodge J.D."/>
            <person name="Laessoe T."/>
            <person name="Pedersen O."/>
            <person name="Smith M.E."/>
            <person name="Kuyper T.W."/>
            <person name="Franco-Molano E.A."/>
            <person name="Baroni T.J."/>
            <person name="Aanen D.K."/>
        </authorList>
    </citation>
    <scope>NUCLEOTIDE SEQUENCE</scope>
    <source>
        <strain evidence="1">D49</strain>
    </source>
</reference>
<keyword evidence="2" id="KW-1185">Reference proteome</keyword>
<dbReference type="Proteomes" id="UP000717328">
    <property type="component" value="Unassembled WGS sequence"/>
</dbReference>
<reference evidence="1" key="1">
    <citation type="submission" date="2021-02" db="EMBL/GenBank/DDBJ databases">
        <authorList>
            <person name="Nieuwenhuis M."/>
            <person name="Van De Peppel L.J.J."/>
        </authorList>
    </citation>
    <scope>NUCLEOTIDE SEQUENCE</scope>
    <source>
        <strain evidence="1">D49</strain>
    </source>
</reference>
<accession>A0A9P7GFL8</accession>
<proteinExistence type="predicted"/>
<evidence type="ECO:0000313" key="1">
    <source>
        <dbReference type="EMBL" id="KAG5649659.1"/>
    </source>
</evidence>
<dbReference type="OrthoDB" id="2436145at2759"/>
<dbReference type="EMBL" id="JABCKI010000800">
    <property type="protein sequence ID" value="KAG5649659.1"/>
    <property type="molecule type" value="Genomic_DNA"/>
</dbReference>
<protein>
    <submittedName>
        <fullName evidence="1">Uncharacterized protein</fullName>
    </submittedName>
</protein>
<dbReference type="AlphaFoldDB" id="A0A9P7GFL8"/>
<name>A0A9P7GFL8_9AGAR</name>
<evidence type="ECO:0000313" key="2">
    <source>
        <dbReference type="Proteomes" id="UP000717328"/>
    </source>
</evidence>